<organism evidence="2 3">
    <name type="scientific">Rhodofomes roseus</name>
    <dbReference type="NCBI Taxonomy" id="34475"/>
    <lineage>
        <taxon>Eukaryota</taxon>
        <taxon>Fungi</taxon>
        <taxon>Dikarya</taxon>
        <taxon>Basidiomycota</taxon>
        <taxon>Agaricomycotina</taxon>
        <taxon>Agaricomycetes</taxon>
        <taxon>Polyporales</taxon>
        <taxon>Rhodofomes</taxon>
    </lineage>
</organism>
<dbReference type="RefSeq" id="XP_047782780.1">
    <property type="nucleotide sequence ID" value="XM_047922585.1"/>
</dbReference>
<protein>
    <recommendedName>
        <fullName evidence="4">Secreted protein</fullName>
    </recommendedName>
</protein>
<evidence type="ECO:0000313" key="2">
    <source>
        <dbReference type="EMBL" id="KAH9841481.1"/>
    </source>
</evidence>
<comment type="caution">
    <text evidence="2">The sequence shown here is derived from an EMBL/GenBank/DDBJ whole genome shotgun (WGS) entry which is preliminary data.</text>
</comment>
<feature type="signal peptide" evidence="1">
    <location>
        <begin position="1"/>
        <end position="16"/>
    </location>
</feature>
<gene>
    <name evidence="2" type="ORF">C8Q71DRAFT_737193</name>
</gene>
<dbReference type="EMBL" id="JADCUA010000003">
    <property type="protein sequence ID" value="KAH9841481.1"/>
    <property type="molecule type" value="Genomic_DNA"/>
</dbReference>
<proteinExistence type="predicted"/>
<keyword evidence="3" id="KW-1185">Reference proteome</keyword>
<feature type="chain" id="PRO_5047520353" description="Secreted protein" evidence="1">
    <location>
        <begin position="17"/>
        <end position="176"/>
    </location>
</feature>
<dbReference type="GeneID" id="72003317"/>
<evidence type="ECO:0000313" key="3">
    <source>
        <dbReference type="Proteomes" id="UP000814176"/>
    </source>
</evidence>
<evidence type="ECO:0000256" key="1">
    <source>
        <dbReference type="SAM" id="SignalP"/>
    </source>
</evidence>
<name>A0ABQ8KTR6_9APHY</name>
<sequence length="176" mass="19933">MPAVMVVAILRSCTLSSLIDRLPRCDDPLGQTMHEPKGTSFATRRCSRGKTSLASSVLTSRFWHQDGVRTISGYVLRCDLRASRAQRQTSVGTCSLRARSCSFTFVLPYMQLADRDPRPAQETVMSFHLRGRPGYSSPRIRLYCSRALIGQVHCGRVQRRSWRPEDAMRQLEEGRV</sequence>
<reference evidence="2 3" key="1">
    <citation type="journal article" date="2021" name="Environ. Microbiol.">
        <title>Gene family expansions and transcriptome signatures uncover fungal adaptations to wood decay.</title>
        <authorList>
            <person name="Hage H."/>
            <person name="Miyauchi S."/>
            <person name="Viragh M."/>
            <person name="Drula E."/>
            <person name="Min B."/>
            <person name="Chaduli D."/>
            <person name="Navarro D."/>
            <person name="Favel A."/>
            <person name="Norest M."/>
            <person name="Lesage-Meessen L."/>
            <person name="Balint B."/>
            <person name="Merenyi Z."/>
            <person name="de Eugenio L."/>
            <person name="Morin E."/>
            <person name="Martinez A.T."/>
            <person name="Baldrian P."/>
            <person name="Stursova M."/>
            <person name="Martinez M.J."/>
            <person name="Novotny C."/>
            <person name="Magnuson J.K."/>
            <person name="Spatafora J.W."/>
            <person name="Maurice S."/>
            <person name="Pangilinan J."/>
            <person name="Andreopoulos W."/>
            <person name="LaButti K."/>
            <person name="Hundley H."/>
            <person name="Na H."/>
            <person name="Kuo A."/>
            <person name="Barry K."/>
            <person name="Lipzen A."/>
            <person name="Henrissat B."/>
            <person name="Riley R."/>
            <person name="Ahrendt S."/>
            <person name="Nagy L.G."/>
            <person name="Grigoriev I.V."/>
            <person name="Martin F."/>
            <person name="Rosso M.N."/>
        </authorList>
    </citation>
    <scope>NUCLEOTIDE SEQUENCE [LARGE SCALE GENOMIC DNA]</scope>
    <source>
        <strain evidence="2 3">CIRM-BRFM 1785</strain>
    </source>
</reference>
<keyword evidence="1" id="KW-0732">Signal</keyword>
<accession>A0ABQ8KTR6</accession>
<dbReference type="Proteomes" id="UP000814176">
    <property type="component" value="Unassembled WGS sequence"/>
</dbReference>
<evidence type="ECO:0008006" key="4">
    <source>
        <dbReference type="Google" id="ProtNLM"/>
    </source>
</evidence>